<keyword evidence="4" id="KW-0472">Membrane</keyword>
<proteinExistence type="predicted"/>
<dbReference type="Pfam" id="PF05719">
    <property type="entry name" value="GPP34"/>
    <property type="match status" value="1"/>
</dbReference>
<gene>
    <name evidence="5" type="ORF">GA0070622_2516</name>
</gene>
<protein>
    <submittedName>
        <fullName evidence="5">Golgi phosphoprotein 3 (GPP34)</fullName>
    </submittedName>
</protein>
<keyword evidence="2" id="KW-0333">Golgi apparatus</keyword>
<name>A0A1A9B8Q5_9ACTN</name>
<dbReference type="InterPro" id="IPR008628">
    <property type="entry name" value="GPP34-like"/>
</dbReference>
<dbReference type="AlphaFoldDB" id="A0A1A9B8Q5"/>
<dbReference type="OrthoDB" id="3578944at2"/>
<evidence type="ECO:0000256" key="1">
    <source>
        <dbReference type="ARBA" id="ARBA00004255"/>
    </source>
</evidence>
<evidence type="ECO:0000256" key="4">
    <source>
        <dbReference type="ARBA" id="ARBA00023136"/>
    </source>
</evidence>
<evidence type="ECO:0000313" key="5">
    <source>
        <dbReference type="EMBL" id="SBT65518.1"/>
    </source>
</evidence>
<dbReference type="InterPro" id="IPR038261">
    <property type="entry name" value="GPP34-like_sf"/>
</dbReference>
<dbReference type="GO" id="GO:0005737">
    <property type="term" value="C:cytoplasm"/>
    <property type="evidence" value="ECO:0007669"/>
    <property type="project" value="UniProtKB-ARBA"/>
</dbReference>
<dbReference type="Gene3D" id="1.10.3630.10">
    <property type="entry name" value="yeast vps74-n-term truncation variant domain like"/>
    <property type="match status" value="1"/>
</dbReference>
<dbReference type="RefSeq" id="WP_091573454.1">
    <property type="nucleotide sequence ID" value="NZ_FLRH01000003.1"/>
</dbReference>
<dbReference type="GO" id="GO:0070273">
    <property type="term" value="F:phosphatidylinositol-4-phosphate binding"/>
    <property type="evidence" value="ECO:0007669"/>
    <property type="project" value="InterPro"/>
</dbReference>
<comment type="subcellular location">
    <subcellularLocation>
        <location evidence="1">Golgi apparatus membrane</location>
        <topology evidence="1">Peripheral membrane protein</topology>
        <orientation evidence="1">Cytoplasmic side</orientation>
    </subcellularLocation>
</comment>
<dbReference type="STRING" id="946078.GA0070622_2516"/>
<keyword evidence="3" id="KW-0446">Lipid-binding</keyword>
<evidence type="ECO:0000313" key="6">
    <source>
        <dbReference type="Proteomes" id="UP000199558"/>
    </source>
</evidence>
<sequence length="217" mass="23586">MTYPGAQATYRLADALFLIGHDEFTGKPHVAVDRLECGLAGAALAELMFEGRIALDGGGIAAVDPRLWQEPLTDLLITEILRREGAHPARLWIRYLRTQLNINERVGTRLVTAGVLRREQGKLIGRSVRWPAIDPNQAASPRVRLTAMLMHSSPAELDPGTLLLASLAEAVGLATHIFDPQVGGRMRDCRRFLPAQLDGLLAAVVGALDASTTTVRR</sequence>
<organism evidence="5 6">
    <name type="scientific">Micromonospora sediminicola</name>
    <dbReference type="NCBI Taxonomy" id="946078"/>
    <lineage>
        <taxon>Bacteria</taxon>
        <taxon>Bacillati</taxon>
        <taxon>Actinomycetota</taxon>
        <taxon>Actinomycetes</taxon>
        <taxon>Micromonosporales</taxon>
        <taxon>Micromonosporaceae</taxon>
        <taxon>Micromonospora</taxon>
    </lineage>
</organism>
<evidence type="ECO:0000256" key="3">
    <source>
        <dbReference type="ARBA" id="ARBA00023121"/>
    </source>
</evidence>
<accession>A0A1A9B8Q5</accession>
<reference evidence="6" key="1">
    <citation type="submission" date="2016-06" db="EMBL/GenBank/DDBJ databases">
        <authorList>
            <person name="Varghese N."/>
            <person name="Submissions Spin"/>
        </authorList>
    </citation>
    <scope>NUCLEOTIDE SEQUENCE [LARGE SCALE GENOMIC DNA]</scope>
    <source>
        <strain evidence="6">DSM 45794</strain>
    </source>
</reference>
<dbReference type="GO" id="GO:0012505">
    <property type="term" value="C:endomembrane system"/>
    <property type="evidence" value="ECO:0007669"/>
    <property type="project" value="UniProtKB-ARBA"/>
</dbReference>
<evidence type="ECO:0000256" key="2">
    <source>
        <dbReference type="ARBA" id="ARBA00023034"/>
    </source>
</evidence>
<dbReference type="Proteomes" id="UP000199558">
    <property type="component" value="Unassembled WGS sequence"/>
</dbReference>
<dbReference type="EMBL" id="FLRH01000003">
    <property type="protein sequence ID" value="SBT65518.1"/>
    <property type="molecule type" value="Genomic_DNA"/>
</dbReference>
<keyword evidence="6" id="KW-1185">Reference proteome</keyword>